<comment type="caution">
    <text evidence="3">The sequence shown here is derived from an EMBL/GenBank/DDBJ whole genome shotgun (WGS) entry which is preliminary data.</text>
</comment>
<feature type="compositionally biased region" description="Low complexity" evidence="1">
    <location>
        <begin position="84"/>
        <end position="105"/>
    </location>
</feature>
<dbReference type="Proteomes" id="UP001153269">
    <property type="component" value="Unassembled WGS sequence"/>
</dbReference>
<dbReference type="GO" id="GO:0070886">
    <property type="term" value="P:positive regulation of calcineurin-NFAT signaling cascade"/>
    <property type="evidence" value="ECO:0007669"/>
    <property type="project" value="TreeGrafter"/>
</dbReference>
<proteinExistence type="predicted"/>
<name>A0A9N7U7G5_PLEPL</name>
<feature type="region of interest" description="Disordered" evidence="1">
    <location>
        <begin position="382"/>
        <end position="419"/>
    </location>
</feature>
<dbReference type="InterPro" id="IPR027838">
    <property type="entry name" value="DUF4585"/>
</dbReference>
<gene>
    <name evidence="3" type="ORF">PLEPLA_LOCUS12741</name>
</gene>
<feature type="compositionally biased region" description="Low complexity" evidence="1">
    <location>
        <begin position="386"/>
        <end position="414"/>
    </location>
</feature>
<dbReference type="Pfam" id="PF15232">
    <property type="entry name" value="DUF4585"/>
    <property type="match status" value="1"/>
</dbReference>
<sequence length="472" mass="51799">MAKRREEEEMRVFQREKERAAQMEEHKRAAQMRDALQYYAISSAEPERKSKERQVRSPLPSQQKHHPSVRESTEDSGYPTRSYRPPGSASPAPSLPRSNNSSPALGGKLSMFREYSAHLTQHRPYSRRSIVLDEDDSRSVMSNMSEDVESFATSAADIADIRALPPVVPPKSDKALRRAKRLTTRRIKKETCRAVEDGPAGVGKPLQEVPRPSSSTEVHSSNKHAVASPHFSSPVSLAHAPAMESGLPSSRTERTSSHHAVHTSPNASGPGSLPVASPFATASVILPVASPHANGPVSHTAAPKTVSHVSSSPTLHHANHPAPVTQYHVESSYPQSYPLTQRKVLQDIGSGQYFVVDVPVQVKTKTFFDPQTGKYVQLNVRESGKSTSQPQSQQNYSQPQLQTQMKSQQQTISQASPTGKPLMLYQGYQGYSQGYQPAAVNSMPPHSSSAPMTHQQNQQSVRENHSYGYPSP</sequence>
<dbReference type="EMBL" id="CADEAL010000757">
    <property type="protein sequence ID" value="CAB1424813.1"/>
    <property type="molecule type" value="Genomic_DNA"/>
</dbReference>
<protein>
    <recommendedName>
        <fullName evidence="2">DUF4585 domain-containing protein</fullName>
    </recommendedName>
</protein>
<feature type="region of interest" description="Disordered" evidence="1">
    <location>
        <begin position="1"/>
        <end position="107"/>
    </location>
</feature>
<keyword evidence="4" id="KW-1185">Reference proteome</keyword>
<dbReference type="PANTHER" id="PTHR33775:SF2">
    <property type="entry name" value="CARDIAC-ENRICHED FHL2-INTERACTING PROTEIN"/>
    <property type="match status" value="1"/>
</dbReference>
<evidence type="ECO:0000256" key="1">
    <source>
        <dbReference type="SAM" id="MobiDB-lite"/>
    </source>
</evidence>
<feature type="region of interest" description="Disordered" evidence="1">
    <location>
        <begin position="434"/>
        <end position="472"/>
    </location>
</feature>
<feature type="region of interest" description="Disordered" evidence="1">
    <location>
        <begin position="167"/>
        <end position="274"/>
    </location>
</feature>
<dbReference type="AlphaFoldDB" id="A0A9N7U7G5"/>
<feature type="compositionally biased region" description="Polar residues" evidence="1">
    <location>
        <begin position="444"/>
        <end position="461"/>
    </location>
</feature>
<organism evidence="3 4">
    <name type="scientific">Pleuronectes platessa</name>
    <name type="common">European plaice</name>
    <dbReference type="NCBI Taxonomy" id="8262"/>
    <lineage>
        <taxon>Eukaryota</taxon>
        <taxon>Metazoa</taxon>
        <taxon>Chordata</taxon>
        <taxon>Craniata</taxon>
        <taxon>Vertebrata</taxon>
        <taxon>Euteleostomi</taxon>
        <taxon>Actinopterygii</taxon>
        <taxon>Neopterygii</taxon>
        <taxon>Teleostei</taxon>
        <taxon>Neoteleostei</taxon>
        <taxon>Acanthomorphata</taxon>
        <taxon>Carangaria</taxon>
        <taxon>Pleuronectiformes</taxon>
        <taxon>Pleuronectoidei</taxon>
        <taxon>Pleuronectidae</taxon>
        <taxon>Pleuronectes</taxon>
    </lineage>
</organism>
<evidence type="ECO:0000259" key="2">
    <source>
        <dbReference type="Pfam" id="PF15232"/>
    </source>
</evidence>
<dbReference type="PANTHER" id="PTHR33775">
    <property type="entry name" value="CARDIAC-ENRICHED FHL2-INTERACTING PROTEIN-RELATED"/>
    <property type="match status" value="1"/>
</dbReference>
<feature type="compositionally biased region" description="Basic residues" evidence="1">
    <location>
        <begin position="177"/>
        <end position="188"/>
    </location>
</feature>
<feature type="compositionally biased region" description="Basic and acidic residues" evidence="1">
    <location>
        <begin position="45"/>
        <end position="55"/>
    </location>
</feature>
<dbReference type="InterPro" id="IPR052303">
    <property type="entry name" value="CEFIP"/>
</dbReference>
<reference evidence="3" key="1">
    <citation type="submission" date="2020-03" db="EMBL/GenBank/DDBJ databases">
        <authorList>
            <person name="Weist P."/>
        </authorList>
    </citation>
    <scope>NUCLEOTIDE SEQUENCE</scope>
</reference>
<dbReference type="GO" id="GO:0030018">
    <property type="term" value="C:Z disc"/>
    <property type="evidence" value="ECO:0007669"/>
    <property type="project" value="TreeGrafter"/>
</dbReference>
<accession>A0A9N7U7G5</accession>
<feature type="domain" description="DUF4585" evidence="2">
    <location>
        <begin position="337"/>
        <end position="397"/>
    </location>
</feature>
<feature type="compositionally biased region" description="Basic and acidic residues" evidence="1">
    <location>
        <begin position="1"/>
        <end position="28"/>
    </location>
</feature>
<evidence type="ECO:0000313" key="4">
    <source>
        <dbReference type="Proteomes" id="UP001153269"/>
    </source>
</evidence>
<feature type="region of interest" description="Disordered" evidence="1">
    <location>
        <begin position="295"/>
        <end position="320"/>
    </location>
</feature>
<evidence type="ECO:0000313" key="3">
    <source>
        <dbReference type="EMBL" id="CAB1424813.1"/>
    </source>
</evidence>